<name>A0A645A4Z6_9ZZZZ</name>
<dbReference type="AlphaFoldDB" id="A0A645A4Z6"/>
<comment type="caution">
    <text evidence="1">The sequence shown here is derived from an EMBL/GenBank/DDBJ whole genome shotgun (WGS) entry which is preliminary data.</text>
</comment>
<protein>
    <submittedName>
        <fullName evidence="1">Uncharacterized protein</fullName>
    </submittedName>
</protein>
<organism evidence="1">
    <name type="scientific">bioreactor metagenome</name>
    <dbReference type="NCBI Taxonomy" id="1076179"/>
    <lineage>
        <taxon>unclassified sequences</taxon>
        <taxon>metagenomes</taxon>
        <taxon>ecological metagenomes</taxon>
    </lineage>
</organism>
<proteinExistence type="predicted"/>
<dbReference type="EMBL" id="VSSQ01010639">
    <property type="protein sequence ID" value="MPM44844.1"/>
    <property type="molecule type" value="Genomic_DNA"/>
</dbReference>
<gene>
    <name evidence="1" type="ORF">SDC9_91526</name>
</gene>
<sequence length="213" mass="22537">MLVCLTVGAVVLTAAASNAGRMSHQRAAQQDYLTTSSAAQLLRAELEGLRFAGREQRRHDGGTGAVTEEVLSPEDNASGALTAQVSAMAAAVFQTQTVYAVPSGTLPGSLTMTVTVPEFDEVTAVLSMDGDYQITVTLSFSDGRGTHPLTLTLPAYVDEQTVTTVTSYEVSYTDMVDIDGVPTPVTYYDTYYITTTVRTVSVSWDGGTIAKGD</sequence>
<evidence type="ECO:0000313" key="1">
    <source>
        <dbReference type="EMBL" id="MPM44844.1"/>
    </source>
</evidence>
<accession>A0A645A4Z6</accession>
<reference evidence="1" key="1">
    <citation type="submission" date="2019-08" db="EMBL/GenBank/DDBJ databases">
        <authorList>
            <person name="Kucharzyk K."/>
            <person name="Murdoch R.W."/>
            <person name="Higgins S."/>
            <person name="Loffler F."/>
        </authorList>
    </citation>
    <scope>NUCLEOTIDE SEQUENCE</scope>
</reference>